<feature type="region of interest" description="Disordered" evidence="1">
    <location>
        <begin position="43"/>
        <end position="68"/>
    </location>
</feature>
<dbReference type="Gene3D" id="3.30.450.20">
    <property type="entry name" value="PAS domain"/>
    <property type="match status" value="1"/>
</dbReference>
<proteinExistence type="predicted"/>
<name>A0A8J9SEL1_PHATR</name>
<protein>
    <recommendedName>
        <fullName evidence="2">PAS domain-containing protein</fullName>
    </recommendedName>
</protein>
<evidence type="ECO:0000256" key="1">
    <source>
        <dbReference type="SAM" id="MobiDB-lite"/>
    </source>
</evidence>
<dbReference type="CDD" id="cd00130">
    <property type="entry name" value="PAS"/>
    <property type="match status" value="1"/>
</dbReference>
<reference evidence="3" key="1">
    <citation type="submission" date="2022-02" db="EMBL/GenBank/DDBJ databases">
        <authorList>
            <person name="Giguere J D."/>
        </authorList>
    </citation>
    <scope>NUCLEOTIDE SEQUENCE</scope>
    <source>
        <strain evidence="3">CCAP 1055/1</strain>
    </source>
</reference>
<dbReference type="SMART" id="SM00091">
    <property type="entry name" value="PAS"/>
    <property type="match status" value="1"/>
</dbReference>
<gene>
    <name evidence="3" type="ORF">PTTT1_LOCUS38362</name>
</gene>
<dbReference type="Proteomes" id="UP000836788">
    <property type="component" value="Chromosome 3"/>
</dbReference>
<feature type="domain" description="PAS" evidence="2">
    <location>
        <begin position="73"/>
        <end position="139"/>
    </location>
</feature>
<dbReference type="EMBL" id="OU594944">
    <property type="protein sequence ID" value="CAG9288381.1"/>
    <property type="molecule type" value="Genomic_DNA"/>
</dbReference>
<dbReference type="AlphaFoldDB" id="A0A8J9SEL1"/>
<dbReference type="InterPro" id="IPR000014">
    <property type="entry name" value="PAS"/>
</dbReference>
<accession>A0A8J9SEL1</accession>
<evidence type="ECO:0000259" key="2">
    <source>
        <dbReference type="SMART" id="SM00091"/>
    </source>
</evidence>
<dbReference type="InterPro" id="IPR035965">
    <property type="entry name" value="PAS-like_dom_sf"/>
</dbReference>
<dbReference type="SUPFAM" id="SSF55785">
    <property type="entry name" value="PYP-like sensor domain (PAS domain)"/>
    <property type="match status" value="1"/>
</dbReference>
<evidence type="ECO:0000313" key="3">
    <source>
        <dbReference type="EMBL" id="CAG9288381.1"/>
    </source>
</evidence>
<feature type="region of interest" description="Disordered" evidence="1">
    <location>
        <begin position="213"/>
        <end position="234"/>
    </location>
</feature>
<feature type="compositionally biased region" description="Polar residues" evidence="1">
    <location>
        <begin position="223"/>
        <end position="234"/>
    </location>
</feature>
<sequence length="234" mass="24625">MQLIGGGAHGPQAATAIRHVAAQNGVWSLGNFGGVPSKSSMSFYQPATTDSNADDGDSSFQADPTSQASVDTPEYRFVFNSCGIGMALASMGGAFIDCNQLFSQLSSYSKQELCALTIFNLTARQDLQHAFDLISQMISPPVDVRGQDTPPKAIVLRGAMGDRTDIGLNVSLIKGEDGIAKCFCVTLIKNPESPFDSAKPVPVSFESIQNNAPVSTVDDTKTESMSATPAFTSG</sequence>
<organism evidence="3">
    <name type="scientific">Phaeodactylum tricornutum</name>
    <name type="common">Diatom</name>
    <dbReference type="NCBI Taxonomy" id="2850"/>
    <lineage>
        <taxon>Eukaryota</taxon>
        <taxon>Sar</taxon>
        <taxon>Stramenopiles</taxon>
        <taxon>Ochrophyta</taxon>
        <taxon>Bacillariophyta</taxon>
        <taxon>Bacillariophyceae</taxon>
        <taxon>Bacillariophycidae</taxon>
        <taxon>Naviculales</taxon>
        <taxon>Phaeodactylaceae</taxon>
        <taxon>Phaeodactylum</taxon>
    </lineage>
</organism>
<feature type="compositionally biased region" description="Polar residues" evidence="1">
    <location>
        <begin position="58"/>
        <end position="68"/>
    </location>
</feature>